<dbReference type="AlphaFoldDB" id="A0A9X0BDH3"/>
<dbReference type="EMBL" id="JAPZBU010000004">
    <property type="protein sequence ID" value="KAJ5408600.1"/>
    <property type="molecule type" value="Genomic_DNA"/>
</dbReference>
<dbReference type="GeneID" id="81366100"/>
<dbReference type="RefSeq" id="XP_056492915.1">
    <property type="nucleotide sequence ID" value="XM_056627120.1"/>
</dbReference>
<accession>A0A9X0BDH3</accession>
<dbReference type="Proteomes" id="UP001147747">
    <property type="component" value="Unassembled WGS sequence"/>
</dbReference>
<name>A0A9X0BDH3_9EURO</name>
<sequence length="250" mass="26529">MRSAYALSPLAAAIGAVASQPADSWVFGNSLFYLGPPSGNSHITKATYSIVPPSVPSGAKSNADDEPWVSVWVGASSTAGDQDANLYQPIFNWCPDQESQGCPATAQEWCVAASTYTPSGQLGQAYVTVPKSTQVDFEIAVVNSKVVQTVTMNDKIISKESDALDAPLQYLYSSNECYTGAGSCGSVDGWKITNLTVTLSEADTSFDSVMSLDSVTDAEFKSTDGGITWHTDRITVNTIDFDSSDDTQVQ</sequence>
<reference evidence="1" key="1">
    <citation type="submission" date="2022-12" db="EMBL/GenBank/DDBJ databases">
        <authorList>
            <person name="Petersen C."/>
        </authorList>
    </citation>
    <scope>NUCLEOTIDE SEQUENCE</scope>
    <source>
        <strain evidence="1">IBT 29677</strain>
    </source>
</reference>
<gene>
    <name evidence="1" type="ORF">N7509_002483</name>
</gene>
<evidence type="ECO:0000313" key="2">
    <source>
        <dbReference type="Proteomes" id="UP001147747"/>
    </source>
</evidence>
<reference evidence="1" key="2">
    <citation type="journal article" date="2023" name="IMA Fungus">
        <title>Comparative genomic study of the Penicillium genus elucidates a diverse pangenome and 15 lateral gene transfer events.</title>
        <authorList>
            <person name="Petersen C."/>
            <person name="Sorensen T."/>
            <person name="Nielsen M.R."/>
            <person name="Sondergaard T.E."/>
            <person name="Sorensen J.L."/>
            <person name="Fitzpatrick D.A."/>
            <person name="Frisvad J.C."/>
            <person name="Nielsen K.L."/>
        </authorList>
    </citation>
    <scope>NUCLEOTIDE SEQUENCE</scope>
    <source>
        <strain evidence="1">IBT 29677</strain>
    </source>
</reference>
<keyword evidence="2" id="KW-1185">Reference proteome</keyword>
<organism evidence="1 2">
    <name type="scientific">Penicillium cosmopolitanum</name>
    <dbReference type="NCBI Taxonomy" id="1131564"/>
    <lineage>
        <taxon>Eukaryota</taxon>
        <taxon>Fungi</taxon>
        <taxon>Dikarya</taxon>
        <taxon>Ascomycota</taxon>
        <taxon>Pezizomycotina</taxon>
        <taxon>Eurotiomycetes</taxon>
        <taxon>Eurotiomycetidae</taxon>
        <taxon>Eurotiales</taxon>
        <taxon>Aspergillaceae</taxon>
        <taxon>Penicillium</taxon>
    </lineage>
</organism>
<proteinExistence type="predicted"/>
<comment type="caution">
    <text evidence="1">The sequence shown here is derived from an EMBL/GenBank/DDBJ whole genome shotgun (WGS) entry which is preliminary data.</text>
</comment>
<dbReference type="OrthoDB" id="5086500at2759"/>
<protein>
    <submittedName>
        <fullName evidence="1">Uncharacterized protein</fullName>
    </submittedName>
</protein>
<evidence type="ECO:0000313" key="1">
    <source>
        <dbReference type="EMBL" id="KAJ5408600.1"/>
    </source>
</evidence>